<dbReference type="EMBL" id="FOSL01000002">
    <property type="protein sequence ID" value="SFK04709.1"/>
    <property type="molecule type" value="Genomic_DNA"/>
</dbReference>
<keyword evidence="11" id="KW-0269">Exonuclease</keyword>
<dbReference type="Gene3D" id="3.30.470.30">
    <property type="entry name" value="DNA ligase/mRNA capping enzyme"/>
    <property type="match status" value="1"/>
</dbReference>
<dbReference type="InterPro" id="IPR012340">
    <property type="entry name" value="NA-bd_OB-fold"/>
</dbReference>
<dbReference type="GO" id="GO:0006310">
    <property type="term" value="P:DNA recombination"/>
    <property type="evidence" value="ECO:0007669"/>
    <property type="project" value="UniProtKB-KW"/>
</dbReference>
<dbReference type="PANTHER" id="PTHR42705:SF2">
    <property type="entry name" value="BIFUNCTIONAL NON-HOMOLOGOUS END JOINING PROTEIN LIGD"/>
    <property type="match status" value="1"/>
</dbReference>
<keyword evidence="14" id="KW-0238">DNA-binding</keyword>
<keyword evidence="15" id="KW-0233">DNA recombination</keyword>
<feature type="compositionally biased region" description="Basic and acidic residues" evidence="21">
    <location>
        <begin position="12"/>
        <end position="28"/>
    </location>
</feature>
<dbReference type="Pfam" id="PF13298">
    <property type="entry name" value="LigD_N"/>
    <property type="match status" value="1"/>
</dbReference>
<keyword evidence="9" id="KW-0227">DNA damage</keyword>
<keyword evidence="4" id="KW-0808">Transferase</keyword>
<keyword evidence="8" id="KW-0547">Nucleotide-binding</keyword>
<organism evidence="23 24">
    <name type="scientific">Neomesorhizobium albiziae</name>
    <dbReference type="NCBI Taxonomy" id="335020"/>
    <lineage>
        <taxon>Bacteria</taxon>
        <taxon>Pseudomonadati</taxon>
        <taxon>Pseudomonadota</taxon>
        <taxon>Alphaproteobacteria</taxon>
        <taxon>Hyphomicrobiales</taxon>
        <taxon>Phyllobacteriaceae</taxon>
        <taxon>Neomesorhizobium</taxon>
    </lineage>
</organism>
<dbReference type="NCBIfam" id="TIGR02777">
    <property type="entry name" value="LigD_PE_dom"/>
    <property type="match status" value="1"/>
</dbReference>
<keyword evidence="6" id="KW-0540">Nuclease</keyword>
<evidence type="ECO:0000256" key="12">
    <source>
        <dbReference type="ARBA" id="ARBA00022840"/>
    </source>
</evidence>
<keyword evidence="7" id="KW-0479">Metal-binding</keyword>
<reference evidence="23 24" key="1">
    <citation type="submission" date="2016-10" db="EMBL/GenBank/DDBJ databases">
        <authorList>
            <person name="Varghese N."/>
            <person name="Submissions S."/>
        </authorList>
    </citation>
    <scope>NUCLEOTIDE SEQUENCE [LARGE SCALE GENOMIC DNA]</scope>
    <source>
        <strain evidence="23 24">DSM 21822</strain>
    </source>
</reference>
<keyword evidence="10" id="KW-0378">Hydrolase</keyword>
<evidence type="ECO:0000313" key="24">
    <source>
        <dbReference type="Proteomes" id="UP000323300"/>
    </source>
</evidence>
<evidence type="ECO:0000256" key="4">
    <source>
        <dbReference type="ARBA" id="ARBA00022679"/>
    </source>
</evidence>
<evidence type="ECO:0000256" key="3">
    <source>
        <dbReference type="ARBA" id="ARBA00022598"/>
    </source>
</evidence>
<dbReference type="Gene3D" id="3.30.1490.70">
    <property type="match status" value="1"/>
</dbReference>
<dbReference type="InterPro" id="IPR033651">
    <property type="entry name" value="PaeLigD_Pol-like"/>
</dbReference>
<dbReference type="CDD" id="cd07971">
    <property type="entry name" value="OBF_DNA_ligase_LigD"/>
    <property type="match status" value="1"/>
</dbReference>
<dbReference type="InterPro" id="IPR014145">
    <property type="entry name" value="LigD_pol_dom"/>
</dbReference>
<dbReference type="NCBIfam" id="TIGR02779">
    <property type="entry name" value="NHEJ_ligase_lig"/>
    <property type="match status" value="1"/>
</dbReference>
<comment type="cofactor">
    <cofactor evidence="1">
        <name>Mn(2+)</name>
        <dbReference type="ChEBI" id="CHEBI:29035"/>
    </cofactor>
</comment>
<dbReference type="InterPro" id="IPR014144">
    <property type="entry name" value="LigD_PE_domain"/>
</dbReference>
<keyword evidence="16" id="KW-0234">DNA repair</keyword>
<dbReference type="InterPro" id="IPR014146">
    <property type="entry name" value="LigD_ligase_dom"/>
</dbReference>
<keyword evidence="3 23" id="KW-0436">Ligase</keyword>
<dbReference type="AlphaFoldDB" id="A0A1I3WBT7"/>
<evidence type="ECO:0000256" key="7">
    <source>
        <dbReference type="ARBA" id="ARBA00022723"/>
    </source>
</evidence>
<dbReference type="CDD" id="cd04862">
    <property type="entry name" value="PaeLigD_Pol_like"/>
    <property type="match status" value="1"/>
</dbReference>
<evidence type="ECO:0000256" key="14">
    <source>
        <dbReference type="ARBA" id="ARBA00023125"/>
    </source>
</evidence>
<evidence type="ECO:0000256" key="6">
    <source>
        <dbReference type="ARBA" id="ARBA00022722"/>
    </source>
</evidence>
<keyword evidence="13" id="KW-0239">DNA-directed DNA polymerase</keyword>
<dbReference type="NCBIfam" id="TIGR02778">
    <property type="entry name" value="ligD_pol"/>
    <property type="match status" value="1"/>
</dbReference>
<evidence type="ECO:0000256" key="10">
    <source>
        <dbReference type="ARBA" id="ARBA00022801"/>
    </source>
</evidence>
<keyword evidence="12" id="KW-0067">ATP-binding</keyword>
<dbReference type="InterPro" id="IPR012310">
    <property type="entry name" value="DNA_ligase_ATP-dep_cent"/>
</dbReference>
<evidence type="ECO:0000256" key="20">
    <source>
        <dbReference type="ARBA" id="ARBA00034003"/>
    </source>
</evidence>
<dbReference type="GO" id="GO:0005524">
    <property type="term" value="F:ATP binding"/>
    <property type="evidence" value="ECO:0007669"/>
    <property type="project" value="UniProtKB-KW"/>
</dbReference>
<dbReference type="CDD" id="cd07906">
    <property type="entry name" value="Adenylation_DNA_ligase_LigD_LigC"/>
    <property type="match status" value="1"/>
</dbReference>
<evidence type="ECO:0000256" key="1">
    <source>
        <dbReference type="ARBA" id="ARBA00001936"/>
    </source>
</evidence>
<dbReference type="GO" id="GO:0004527">
    <property type="term" value="F:exonuclease activity"/>
    <property type="evidence" value="ECO:0007669"/>
    <property type="project" value="UniProtKB-KW"/>
</dbReference>
<accession>A0A1I3WBT7</accession>
<proteinExistence type="predicted"/>
<dbReference type="Gene3D" id="3.90.920.10">
    <property type="entry name" value="DNA primase, PRIM domain"/>
    <property type="match status" value="1"/>
</dbReference>
<dbReference type="Pfam" id="PF21686">
    <property type="entry name" value="LigD_Prim-Pol"/>
    <property type="match status" value="1"/>
</dbReference>
<evidence type="ECO:0000256" key="19">
    <source>
        <dbReference type="ARBA" id="ARBA00029943"/>
    </source>
</evidence>
<keyword evidence="17" id="KW-0464">Manganese</keyword>
<dbReference type="SUPFAM" id="SSF50249">
    <property type="entry name" value="Nucleic acid-binding proteins"/>
    <property type="match status" value="1"/>
</dbReference>
<evidence type="ECO:0000256" key="9">
    <source>
        <dbReference type="ARBA" id="ARBA00022763"/>
    </source>
</evidence>
<evidence type="ECO:0000256" key="21">
    <source>
        <dbReference type="SAM" id="MobiDB-lite"/>
    </source>
</evidence>
<feature type="domain" description="ATP-dependent DNA ligase family profile" evidence="22">
    <location>
        <begin position="322"/>
        <end position="407"/>
    </location>
</feature>
<evidence type="ECO:0000256" key="13">
    <source>
        <dbReference type="ARBA" id="ARBA00022932"/>
    </source>
</evidence>
<dbReference type="GO" id="GO:0003677">
    <property type="term" value="F:DNA binding"/>
    <property type="evidence" value="ECO:0007669"/>
    <property type="project" value="UniProtKB-KW"/>
</dbReference>
<dbReference type="GO" id="GO:0046872">
    <property type="term" value="F:metal ion binding"/>
    <property type="evidence" value="ECO:0007669"/>
    <property type="project" value="UniProtKB-KW"/>
</dbReference>
<dbReference type="PANTHER" id="PTHR42705">
    <property type="entry name" value="BIFUNCTIONAL NON-HOMOLOGOUS END JOINING PROTEIN LIGD"/>
    <property type="match status" value="1"/>
</dbReference>
<evidence type="ECO:0000259" key="22">
    <source>
        <dbReference type="PROSITE" id="PS50160"/>
    </source>
</evidence>
<keyword evidence="18" id="KW-0511">Multifunctional enzyme</keyword>
<dbReference type="Gene3D" id="2.40.50.140">
    <property type="entry name" value="Nucleic acid-binding proteins"/>
    <property type="match status" value="1"/>
</dbReference>
<name>A0A1I3WBT7_9HYPH</name>
<dbReference type="EC" id="6.5.1.1" evidence="2"/>
<keyword evidence="5" id="KW-0548">Nucleotidyltransferase</keyword>
<evidence type="ECO:0000256" key="16">
    <source>
        <dbReference type="ARBA" id="ARBA00023204"/>
    </source>
</evidence>
<dbReference type="InterPro" id="IPR014143">
    <property type="entry name" value="NHEJ_ligase_prk"/>
</dbReference>
<dbReference type="OrthoDB" id="9802472at2"/>
<dbReference type="InterPro" id="IPR012309">
    <property type="entry name" value="DNA_ligase_ATP-dep_C"/>
</dbReference>
<evidence type="ECO:0000256" key="17">
    <source>
        <dbReference type="ARBA" id="ARBA00023211"/>
    </source>
</evidence>
<dbReference type="InterPro" id="IPR052171">
    <property type="entry name" value="NHEJ_LigD"/>
</dbReference>
<dbReference type="GO" id="GO:0003910">
    <property type="term" value="F:DNA ligase (ATP) activity"/>
    <property type="evidence" value="ECO:0007669"/>
    <property type="project" value="UniProtKB-EC"/>
</dbReference>
<keyword evidence="24" id="KW-1185">Reference proteome</keyword>
<evidence type="ECO:0000313" key="23">
    <source>
        <dbReference type="EMBL" id="SFK04709.1"/>
    </source>
</evidence>
<evidence type="ECO:0000256" key="11">
    <source>
        <dbReference type="ARBA" id="ARBA00022839"/>
    </source>
</evidence>
<dbReference type="SUPFAM" id="SSF56091">
    <property type="entry name" value="DNA ligase/mRNA capping enzyme, catalytic domain"/>
    <property type="match status" value="1"/>
</dbReference>
<dbReference type="RefSeq" id="WP_149758591.1">
    <property type="nucleotide sequence ID" value="NZ_BSPE01000028.1"/>
</dbReference>
<dbReference type="Proteomes" id="UP000323300">
    <property type="component" value="Unassembled WGS sequence"/>
</dbReference>
<comment type="catalytic activity">
    <reaction evidence="20">
        <text>ATP + (deoxyribonucleotide)n-3'-hydroxyl + 5'-phospho-(deoxyribonucleotide)m = (deoxyribonucleotide)n+m + AMP + diphosphate.</text>
        <dbReference type="EC" id="6.5.1.1"/>
    </reaction>
</comment>
<evidence type="ECO:0000256" key="8">
    <source>
        <dbReference type="ARBA" id="ARBA00022741"/>
    </source>
</evidence>
<dbReference type="GO" id="GO:0006281">
    <property type="term" value="P:DNA repair"/>
    <property type="evidence" value="ECO:0007669"/>
    <property type="project" value="UniProtKB-KW"/>
</dbReference>
<evidence type="ECO:0000256" key="2">
    <source>
        <dbReference type="ARBA" id="ARBA00012727"/>
    </source>
</evidence>
<feature type="region of interest" description="Disordered" evidence="21">
    <location>
        <begin position="1"/>
        <end position="31"/>
    </location>
</feature>
<dbReference type="Pfam" id="PF04679">
    <property type="entry name" value="DNA_ligase_A_C"/>
    <property type="match status" value="1"/>
</dbReference>
<dbReference type="NCBIfam" id="TIGR02776">
    <property type="entry name" value="NHEJ_ligase_prk"/>
    <property type="match status" value="1"/>
</dbReference>
<evidence type="ECO:0000256" key="15">
    <source>
        <dbReference type="ARBA" id="ARBA00023172"/>
    </source>
</evidence>
<protein>
    <recommendedName>
        <fullName evidence="2">DNA ligase (ATP)</fullName>
        <ecNumber evidence="2">6.5.1.1</ecNumber>
    </recommendedName>
    <alternativeName>
        <fullName evidence="19">NHEJ DNA polymerase</fullName>
    </alternativeName>
</protein>
<evidence type="ECO:0000256" key="5">
    <source>
        <dbReference type="ARBA" id="ARBA00022695"/>
    </source>
</evidence>
<dbReference type="GO" id="GO:0003887">
    <property type="term" value="F:DNA-directed DNA polymerase activity"/>
    <property type="evidence" value="ECO:0007669"/>
    <property type="project" value="UniProtKB-KW"/>
</dbReference>
<sequence length="822" mass="90268">MPPASKLHAYRAKRDFTKTREPAGRDSADSGNRFVVHKHHATADHYDLRLEVGGVLKSWAVPRGPSLNPADKRLAVETEDHPLEYIDFEGVIPAGEYGGGPMIVWDTGVWAPMDNVEKSLRTGSFKFRLAGEKLNGGWMLARLKPKPGEDNKKNWLLFKERDLAADETVDILETRPESVKSGRRIEELVEKPRPVPNPAALKPGALPGAVQAPPPARIEPQLATQVAEPPHGDDTGETWLHEIKFDGYRTAAHVSNGAVRLVTRAGLDWTKRYGDLPETFRRLPCKECIIDGEIVVLDDKGISRFALLQDALSAGAGDKLIFYAFDLLYLDGWNLTRAPLDERKRLLGQLLIGHVTGRSAIQFSDHVAGDGRPLYERASEMGLEGIVSKRAAALYQSGRSKTWTKTKALQVGEFVIAGYTVSQAAEGLAALGLAEWVDGELQYRGKVGTGFDAETAHLLLERLEPLRGGAIKLDGAPKEMIWVKPLLSARIHYANRTADNALRHAVFKGLRDVELSAPAAAPRKRLISEADLATIWVTNPERRLFGKSGPTKLDIALYYALVGDFMLPHILDRPVSLVRCPTGKPQDCFYQRHAFTGMPASVATFTIANSEGENKSYLSVEGAKGYLALAQFGVVEFHTWGTTRKRLEKPDRLVFDLDPGEGIAWRETVEAAVHIRGELEGMGLVPFVKTSGGKGIHVVVPVLAKTAWKKAHQVTGEIATRLAASAPDTFTTTMGKDNRKRRIFIDFHRNARGHTSAAPYSLRARTNLPASTPLDWSDLETIDAPEDLNYSSLPGLLAASGDPWAEIDDFARELPVLLPSGK</sequence>
<gene>
    <name evidence="23" type="ORF">SAMN04488498_10292</name>
</gene>
<evidence type="ECO:0000256" key="18">
    <source>
        <dbReference type="ARBA" id="ARBA00023268"/>
    </source>
</evidence>
<dbReference type="Pfam" id="PF01068">
    <property type="entry name" value="DNA_ligase_A_M"/>
    <property type="match status" value="1"/>
</dbReference>
<dbReference type="PROSITE" id="PS50160">
    <property type="entry name" value="DNA_LIGASE_A3"/>
    <property type="match status" value="1"/>
</dbReference>